<keyword evidence="3" id="KW-1185">Reference proteome</keyword>
<dbReference type="EMBL" id="JABWUV010000005">
    <property type="protein sequence ID" value="KAF6355103.1"/>
    <property type="molecule type" value="Genomic_DNA"/>
</dbReference>
<organism evidence="2 3">
    <name type="scientific">Myotis myotis</name>
    <name type="common">Greater mouse-eared bat</name>
    <name type="synonym">Vespertilio myotis</name>
    <dbReference type="NCBI Taxonomy" id="51298"/>
    <lineage>
        <taxon>Eukaryota</taxon>
        <taxon>Metazoa</taxon>
        <taxon>Chordata</taxon>
        <taxon>Craniata</taxon>
        <taxon>Vertebrata</taxon>
        <taxon>Euteleostomi</taxon>
        <taxon>Mammalia</taxon>
        <taxon>Eutheria</taxon>
        <taxon>Laurasiatheria</taxon>
        <taxon>Chiroptera</taxon>
        <taxon>Yangochiroptera</taxon>
        <taxon>Vespertilionidae</taxon>
        <taxon>Myotis</taxon>
    </lineage>
</organism>
<proteinExistence type="predicted"/>
<evidence type="ECO:0000313" key="2">
    <source>
        <dbReference type="EMBL" id="KAF6355103.1"/>
    </source>
</evidence>
<evidence type="ECO:0000256" key="1">
    <source>
        <dbReference type="SAM" id="MobiDB-lite"/>
    </source>
</evidence>
<protein>
    <submittedName>
        <fullName evidence="2">Uncharacterized protein</fullName>
    </submittedName>
</protein>
<accession>A0A7J7XZC1</accession>
<feature type="compositionally biased region" description="Basic residues" evidence="1">
    <location>
        <begin position="73"/>
        <end position="90"/>
    </location>
</feature>
<dbReference type="Proteomes" id="UP000527355">
    <property type="component" value="Unassembled WGS sequence"/>
</dbReference>
<gene>
    <name evidence="2" type="ORF">mMyoMyo1_011304</name>
</gene>
<dbReference type="AlphaFoldDB" id="A0A7J7XZC1"/>
<reference evidence="2 3" key="1">
    <citation type="journal article" date="2020" name="Nature">
        <title>Six reference-quality genomes reveal evolution of bat adaptations.</title>
        <authorList>
            <person name="Jebb D."/>
            <person name="Huang Z."/>
            <person name="Pippel M."/>
            <person name="Hughes G.M."/>
            <person name="Lavrichenko K."/>
            <person name="Devanna P."/>
            <person name="Winkler S."/>
            <person name="Jermiin L.S."/>
            <person name="Skirmuntt E.C."/>
            <person name="Katzourakis A."/>
            <person name="Burkitt-Gray L."/>
            <person name="Ray D.A."/>
            <person name="Sullivan K.A.M."/>
            <person name="Roscito J.G."/>
            <person name="Kirilenko B.M."/>
            <person name="Davalos L.M."/>
            <person name="Corthals A.P."/>
            <person name="Power M.L."/>
            <person name="Jones G."/>
            <person name="Ransome R.D."/>
            <person name="Dechmann D.K.N."/>
            <person name="Locatelli A.G."/>
            <person name="Puechmaille S.J."/>
            <person name="Fedrigo O."/>
            <person name="Jarvis E.D."/>
            <person name="Hiller M."/>
            <person name="Vernes S.C."/>
            <person name="Myers E.W."/>
            <person name="Teeling E.C."/>
        </authorList>
    </citation>
    <scope>NUCLEOTIDE SEQUENCE [LARGE SCALE GENOMIC DNA]</scope>
    <source>
        <strain evidence="2">MMyoMyo1</strain>
        <tissue evidence="2">Flight muscle</tissue>
    </source>
</reference>
<sequence length="167" mass="17817">MCSRQGGGEREALSGSVVEGRSQRRRRRRERPVPGVAGSLRSHDRRTWTGSILRRREALARETGSGGCAGRRPCVRRSVRNHVGRPRGHRHDSSPESRASPPPPPPSAPSPRAPAPLSAAPAPAPLSLGALSPHPPPQRWAPLQADLLCQGAPSPMELLPGRRPPGG</sequence>
<name>A0A7J7XZC1_MYOMY</name>
<feature type="region of interest" description="Disordered" evidence="1">
    <location>
        <begin position="1"/>
        <end position="167"/>
    </location>
</feature>
<evidence type="ECO:0000313" key="3">
    <source>
        <dbReference type="Proteomes" id="UP000527355"/>
    </source>
</evidence>
<feature type="compositionally biased region" description="Low complexity" evidence="1">
    <location>
        <begin position="115"/>
        <end position="132"/>
    </location>
</feature>
<feature type="compositionally biased region" description="Pro residues" evidence="1">
    <location>
        <begin position="100"/>
        <end position="114"/>
    </location>
</feature>
<comment type="caution">
    <text evidence="2">The sequence shown here is derived from an EMBL/GenBank/DDBJ whole genome shotgun (WGS) entry which is preliminary data.</text>
</comment>